<dbReference type="Pfam" id="PF00437">
    <property type="entry name" value="T2SSE"/>
    <property type="match status" value="1"/>
</dbReference>
<feature type="domain" description="Bacterial type II secretion system protein E" evidence="4">
    <location>
        <begin position="383"/>
        <end position="397"/>
    </location>
</feature>
<gene>
    <name evidence="5" type="ORF">LZ012_06265</name>
</gene>
<keyword evidence="2" id="KW-0547">Nucleotide-binding</keyword>
<dbReference type="SUPFAM" id="SSF160246">
    <property type="entry name" value="EspE N-terminal domain-like"/>
    <property type="match status" value="1"/>
</dbReference>
<dbReference type="InterPro" id="IPR027417">
    <property type="entry name" value="P-loop_NTPase"/>
</dbReference>
<proteinExistence type="inferred from homology"/>
<dbReference type="RefSeq" id="WP_275708707.1">
    <property type="nucleotide sequence ID" value="NZ_JAKLTN010000001.1"/>
</dbReference>
<evidence type="ECO:0000259" key="4">
    <source>
        <dbReference type="PROSITE" id="PS00662"/>
    </source>
</evidence>
<dbReference type="Pfam" id="PF05157">
    <property type="entry name" value="MshEN"/>
    <property type="match status" value="1"/>
</dbReference>
<dbReference type="CDD" id="cd01129">
    <property type="entry name" value="PulE-GspE-like"/>
    <property type="match status" value="1"/>
</dbReference>
<comment type="similarity">
    <text evidence="1">Belongs to the GSP E family.</text>
</comment>
<dbReference type="SUPFAM" id="SSF52540">
    <property type="entry name" value="P-loop containing nucleoside triphosphate hydrolases"/>
    <property type="match status" value="1"/>
</dbReference>
<evidence type="ECO:0000256" key="1">
    <source>
        <dbReference type="ARBA" id="ARBA00006611"/>
    </source>
</evidence>
<dbReference type="PANTHER" id="PTHR30258:SF2">
    <property type="entry name" value="COMG OPERON PROTEIN 1"/>
    <property type="match status" value="1"/>
</dbReference>
<dbReference type="InterPro" id="IPR007831">
    <property type="entry name" value="T2SS_GspE_N"/>
</dbReference>
<evidence type="ECO:0000256" key="2">
    <source>
        <dbReference type="ARBA" id="ARBA00022741"/>
    </source>
</evidence>
<keyword evidence="6" id="KW-1185">Reference proteome</keyword>
<dbReference type="EMBL" id="JAKLTN010000001">
    <property type="protein sequence ID" value="MCG2576599.1"/>
    <property type="molecule type" value="Genomic_DNA"/>
</dbReference>
<evidence type="ECO:0000313" key="5">
    <source>
        <dbReference type="EMBL" id="MCG2576599.1"/>
    </source>
</evidence>
<dbReference type="Gene3D" id="3.30.450.90">
    <property type="match status" value="1"/>
</dbReference>
<organism evidence="5 6">
    <name type="scientific">Dechloromonas hankyongensis</name>
    <dbReference type="NCBI Taxonomy" id="2908002"/>
    <lineage>
        <taxon>Bacteria</taxon>
        <taxon>Pseudomonadati</taxon>
        <taxon>Pseudomonadota</taxon>
        <taxon>Betaproteobacteria</taxon>
        <taxon>Rhodocyclales</taxon>
        <taxon>Azonexaceae</taxon>
        <taxon>Dechloromonas</taxon>
    </lineage>
</organism>
<name>A0ABS9K0C3_9RHOO</name>
<comment type="caution">
    <text evidence="5">The sequence shown here is derived from an EMBL/GenBank/DDBJ whole genome shotgun (WGS) entry which is preliminary data.</text>
</comment>
<dbReference type="SMART" id="SM00382">
    <property type="entry name" value="AAA"/>
    <property type="match status" value="1"/>
</dbReference>
<dbReference type="PROSITE" id="PS00662">
    <property type="entry name" value="T2SP_E"/>
    <property type="match status" value="1"/>
</dbReference>
<reference evidence="5" key="1">
    <citation type="submission" date="2022-01" db="EMBL/GenBank/DDBJ databases">
        <authorList>
            <person name="Jo J.-H."/>
            <person name="Im W.-T."/>
        </authorList>
    </citation>
    <scope>NUCLEOTIDE SEQUENCE</scope>
    <source>
        <strain evidence="5">XY25</strain>
    </source>
</reference>
<dbReference type="InterPro" id="IPR003593">
    <property type="entry name" value="AAA+_ATPase"/>
</dbReference>
<evidence type="ECO:0000256" key="3">
    <source>
        <dbReference type="ARBA" id="ARBA00022840"/>
    </source>
</evidence>
<dbReference type="InterPro" id="IPR037257">
    <property type="entry name" value="T2SS_E_N_sf"/>
</dbReference>
<dbReference type="Gene3D" id="3.30.300.160">
    <property type="entry name" value="Type II secretion system, protein E, N-terminal domain"/>
    <property type="match status" value="1"/>
</dbReference>
<accession>A0ABS9K0C3</accession>
<evidence type="ECO:0000313" key="6">
    <source>
        <dbReference type="Proteomes" id="UP001165384"/>
    </source>
</evidence>
<keyword evidence="3" id="KW-0067">ATP-binding</keyword>
<protein>
    <submittedName>
        <fullName evidence="5">GspE/PulE family protein</fullName>
    </submittedName>
</protein>
<dbReference type="Gene3D" id="3.40.50.300">
    <property type="entry name" value="P-loop containing nucleotide triphosphate hydrolases"/>
    <property type="match status" value="1"/>
</dbReference>
<dbReference type="InterPro" id="IPR001482">
    <property type="entry name" value="T2SS/T4SS_dom"/>
</dbReference>
<sequence length="568" mass="63235">MSTSALQRRPLGQILISEGILSEDQLRIALLEQMKQNQPIGKLLVSLGFVTEATLRQALSESLGKQSIDLRNAVVDPLALKRVPRELAKRHHLLPLDYDVHNRRLALAISDVNDIVGLDRVRAQLEEGTEIETLLAGESEIDHAIDQYYGHELSIDGILHEIETGEIDWHSLSAADNEYSQPVVRLIDSILTDAVKREASDIHFEPEANFLRIRYRIDGMLRQIRALHKSYWPAMTVRIKVLSGMNIAEMRAPQDGRIGLTVSGRPIDFRVASQPTIHGENIVLRILDRQKGIVPLEELGLTEEHLHQLKLMISRPEGIILVTGPTGSGKTTTLYSVLNHINSEGIHIMTLEDPVEYPMAMVRQTSVAEAAKLDFANGIRSMMRQDPDVILVGEVRDAETAEMAFRAAMTGHQVYTTLHTNSAIGAVPRLLDIGVLPDILAGNIIGIIAQRLIRRLCGHCKTPYHAEPHEIRLLGPLGEGPHPVLFRPTGCELCDFQGYRGRVAIMELLRIDSGIDELIALRSTTHEIRNRAVLQGFKTLADDGMQRVLDGVTSLEELARVVDLTDRM</sequence>
<dbReference type="Proteomes" id="UP001165384">
    <property type="component" value="Unassembled WGS sequence"/>
</dbReference>
<dbReference type="PANTHER" id="PTHR30258">
    <property type="entry name" value="TYPE II SECRETION SYSTEM PROTEIN GSPE-RELATED"/>
    <property type="match status" value="1"/>
</dbReference>